<evidence type="ECO:0000256" key="1">
    <source>
        <dbReference type="ARBA" id="ARBA00022527"/>
    </source>
</evidence>
<gene>
    <name evidence="6" type="ORF">MSAN_01852000</name>
</gene>
<keyword evidence="3" id="KW-0418">Kinase</keyword>
<dbReference type="OrthoDB" id="301415at2759"/>
<keyword evidence="1" id="KW-0723">Serine/threonine-protein kinase</keyword>
<dbReference type="PROSITE" id="PS51158">
    <property type="entry name" value="ALPHA_KINASE"/>
    <property type="match status" value="1"/>
</dbReference>
<name>A0A8H6XTP0_9AGAR</name>
<proteinExistence type="predicted"/>
<dbReference type="EMBL" id="JACAZH010000019">
    <property type="protein sequence ID" value="KAF7346249.1"/>
    <property type="molecule type" value="Genomic_DNA"/>
</dbReference>
<evidence type="ECO:0000313" key="6">
    <source>
        <dbReference type="EMBL" id="KAF7346249.1"/>
    </source>
</evidence>
<feature type="domain" description="Alpha-type protein kinase" evidence="5">
    <location>
        <begin position="159"/>
        <end position="407"/>
    </location>
</feature>
<dbReference type="GO" id="GO:0005524">
    <property type="term" value="F:ATP binding"/>
    <property type="evidence" value="ECO:0007669"/>
    <property type="project" value="InterPro"/>
</dbReference>
<protein>
    <recommendedName>
        <fullName evidence="5">Alpha-type protein kinase domain-containing protein</fullName>
    </recommendedName>
</protein>
<feature type="region of interest" description="Disordered" evidence="4">
    <location>
        <begin position="416"/>
        <end position="466"/>
    </location>
</feature>
<evidence type="ECO:0000256" key="3">
    <source>
        <dbReference type="ARBA" id="ARBA00022777"/>
    </source>
</evidence>
<dbReference type="Proteomes" id="UP000623467">
    <property type="component" value="Unassembled WGS sequence"/>
</dbReference>
<comment type="caution">
    <text evidence="6">The sequence shown here is derived from an EMBL/GenBank/DDBJ whole genome shotgun (WGS) entry which is preliminary data.</text>
</comment>
<feature type="compositionally biased region" description="Polar residues" evidence="4">
    <location>
        <begin position="418"/>
        <end position="441"/>
    </location>
</feature>
<dbReference type="GO" id="GO:0004674">
    <property type="term" value="F:protein serine/threonine kinase activity"/>
    <property type="evidence" value="ECO:0007669"/>
    <property type="project" value="UniProtKB-KW"/>
</dbReference>
<dbReference type="InterPro" id="IPR011009">
    <property type="entry name" value="Kinase-like_dom_sf"/>
</dbReference>
<dbReference type="InterPro" id="IPR004166">
    <property type="entry name" value="a-kinase_dom"/>
</dbReference>
<dbReference type="Pfam" id="PF02816">
    <property type="entry name" value="Alpha_kinase"/>
    <property type="match status" value="1"/>
</dbReference>
<keyword evidence="7" id="KW-1185">Reference proteome</keyword>
<dbReference type="AlphaFoldDB" id="A0A8H6XTP0"/>
<sequence>MVSFYAVETATKYYNLDPTYLTGGTISDLLRHFYDQRHISKALFEAKKMDMMLVVKHDDLTLRSTVILRPRPRLAGVLEVLRELQFVRALAAFSPTLVSPPESESGARNNVRQSAWRRPAVSQFARNPPAFIDYNFKRFTVRAVGTDVLISMAKDAPLEKISVASDWKQGLALASSKTKNAGEIHKTGFIGQGSSKNVIYARIGNEEYALGQSQDLNLPPSENARMLREEILNMYLADAIREEFTTTALESEVNVPEFRFNVEGAILGVLEPLDPEHISASLGLPFTDFIATRYLPCSSIDKGIQKFTGNTDCGDPPEDPMTAAVHAFTHFTILYTGSALVFCDLQGLANRQGTMMLIDPQSHSSEPDHGKRMYWDGGPNAIQHFLDHHLENCDKNYICRKIGMKELVFEWGQPATPVDNSTVDSDNPLSRGRSLSVTGSPQRKRQKTSETVLLQSPPKSRTGPLRIGTSHRLFTVKDFLGLIHH</sequence>
<evidence type="ECO:0000259" key="5">
    <source>
        <dbReference type="PROSITE" id="PS51158"/>
    </source>
</evidence>
<dbReference type="SUPFAM" id="SSF56112">
    <property type="entry name" value="Protein kinase-like (PK-like)"/>
    <property type="match status" value="1"/>
</dbReference>
<dbReference type="Gene3D" id="3.20.200.10">
    <property type="entry name" value="MHCK/EF2 kinase"/>
    <property type="match status" value="1"/>
</dbReference>
<evidence type="ECO:0000313" key="7">
    <source>
        <dbReference type="Proteomes" id="UP000623467"/>
    </source>
</evidence>
<feature type="compositionally biased region" description="Polar residues" evidence="4">
    <location>
        <begin position="449"/>
        <end position="459"/>
    </location>
</feature>
<organism evidence="6 7">
    <name type="scientific">Mycena sanguinolenta</name>
    <dbReference type="NCBI Taxonomy" id="230812"/>
    <lineage>
        <taxon>Eukaryota</taxon>
        <taxon>Fungi</taxon>
        <taxon>Dikarya</taxon>
        <taxon>Basidiomycota</taxon>
        <taxon>Agaricomycotina</taxon>
        <taxon>Agaricomycetes</taxon>
        <taxon>Agaricomycetidae</taxon>
        <taxon>Agaricales</taxon>
        <taxon>Marasmiineae</taxon>
        <taxon>Mycenaceae</taxon>
        <taxon>Mycena</taxon>
    </lineage>
</organism>
<evidence type="ECO:0000256" key="2">
    <source>
        <dbReference type="ARBA" id="ARBA00022679"/>
    </source>
</evidence>
<accession>A0A8H6XTP0</accession>
<keyword evidence="2" id="KW-0808">Transferase</keyword>
<reference evidence="6" key="1">
    <citation type="submission" date="2020-05" db="EMBL/GenBank/DDBJ databases">
        <title>Mycena genomes resolve the evolution of fungal bioluminescence.</title>
        <authorList>
            <person name="Tsai I.J."/>
        </authorList>
    </citation>
    <scope>NUCLEOTIDE SEQUENCE</scope>
    <source>
        <strain evidence="6">160909Yilan</strain>
    </source>
</reference>
<evidence type="ECO:0000256" key="4">
    <source>
        <dbReference type="SAM" id="MobiDB-lite"/>
    </source>
</evidence>